<feature type="transmembrane region" description="Helical" evidence="10">
    <location>
        <begin position="18"/>
        <end position="35"/>
    </location>
</feature>
<dbReference type="GO" id="GO:0006952">
    <property type="term" value="P:defense response"/>
    <property type="evidence" value="ECO:0007669"/>
    <property type="project" value="UniProtKB-KW"/>
</dbReference>
<sequence length="506" mass="58314">MARDCATATGHSLQQTPTWAVAFVCFIVIFCSILMEKLLNLLAQVLHTPPHPYSLHYSLIKRCSKAFLQALYKIQSELMILGLISLLLNVCERPIEKICIPIHVGQSFLPCRDKNITYEGEEESCVEHDKVSLISSQGIQELRTLIFILFGAHVAQCLLTFSLGMAMMKRWKSWEAETRALEYEFSNDPRRFRLIHQTSFGRRHLMCWIDHRYLRYPACFLRQFYGLVSKVDYLTLRHGFVTAHFSEGSNFDFQMYLRRALDEDFGVVVGISPWIWLFSALFIFFNAYVFQSYFWLPFIQLLLLLLVGTKLQVIITNMCLDTNDKGPVIRGNMLVRPSDHFFWFGKPKWLLYLIHFILFQNSFQLAIFAWTSFKFGFGSCFDRETEDIVIKIVIGLLVQFLCGYVALPLYALVTQLGTSMGKAVFTETVVEGLKKWQANAKKNRATRNSARPSLDALLSVQSSPSFSTLDCDLPLAEVNVVENDEVDDEESLTRRQKEQGKYISFE</sequence>
<dbReference type="EMBL" id="JBAMMX010000010">
    <property type="protein sequence ID" value="KAK6932618.1"/>
    <property type="molecule type" value="Genomic_DNA"/>
</dbReference>
<feature type="transmembrane region" description="Helical" evidence="10">
    <location>
        <begin position="349"/>
        <end position="368"/>
    </location>
</feature>
<comment type="domain">
    <text evidence="8">The C-terminus contains a calmodulin-binding domain, which binds calmodulin in a calcium-dependent fashion.</text>
</comment>
<dbReference type="PANTHER" id="PTHR31942">
    <property type="entry name" value="MLO-LIKE PROTEIN 1"/>
    <property type="match status" value="1"/>
</dbReference>
<gene>
    <name evidence="8" type="primary">MLO</name>
    <name evidence="11" type="ORF">RJ641_002242</name>
</gene>
<dbReference type="Pfam" id="PF03094">
    <property type="entry name" value="Mlo"/>
    <property type="match status" value="1"/>
</dbReference>
<reference evidence="11 12" key="1">
    <citation type="submission" date="2023-12" db="EMBL/GenBank/DDBJ databases">
        <title>A high-quality genome assembly for Dillenia turbinata (Dilleniales).</title>
        <authorList>
            <person name="Chanderbali A."/>
        </authorList>
    </citation>
    <scope>NUCLEOTIDE SEQUENCE [LARGE SCALE GENOMIC DNA]</scope>
    <source>
        <strain evidence="11">LSX21</strain>
        <tissue evidence="11">Leaf</tissue>
    </source>
</reference>
<dbReference type="Proteomes" id="UP001370490">
    <property type="component" value="Unassembled WGS sequence"/>
</dbReference>
<evidence type="ECO:0000256" key="1">
    <source>
        <dbReference type="ARBA" id="ARBA00004141"/>
    </source>
</evidence>
<keyword evidence="8" id="KW-0112">Calmodulin-binding</keyword>
<evidence type="ECO:0000256" key="8">
    <source>
        <dbReference type="RuleBase" id="RU280816"/>
    </source>
</evidence>
<keyword evidence="6 8" id="KW-0472">Membrane</keyword>
<evidence type="ECO:0000256" key="2">
    <source>
        <dbReference type="ARBA" id="ARBA00006574"/>
    </source>
</evidence>
<keyword evidence="4 8" id="KW-0611">Plant defense</keyword>
<comment type="caution">
    <text evidence="11">The sequence shown here is derived from an EMBL/GenBank/DDBJ whole genome shotgun (WGS) entry which is preliminary data.</text>
</comment>
<feature type="transmembrane region" description="Helical" evidence="10">
    <location>
        <begin position="388"/>
        <end position="413"/>
    </location>
</feature>
<evidence type="ECO:0000256" key="4">
    <source>
        <dbReference type="ARBA" id="ARBA00022821"/>
    </source>
</evidence>
<dbReference type="GO" id="GO:0005516">
    <property type="term" value="F:calmodulin binding"/>
    <property type="evidence" value="ECO:0007669"/>
    <property type="project" value="UniProtKB-KW"/>
</dbReference>
<dbReference type="InterPro" id="IPR004326">
    <property type="entry name" value="Mlo"/>
</dbReference>
<dbReference type="PANTHER" id="PTHR31942:SF72">
    <property type="entry name" value="MLO-LIKE PROTEIN"/>
    <property type="match status" value="1"/>
</dbReference>
<comment type="subcellular location">
    <subcellularLocation>
        <location evidence="1 8">Membrane</location>
        <topology evidence="1 8">Multi-pass membrane protein</topology>
    </subcellularLocation>
</comment>
<protein>
    <recommendedName>
        <fullName evidence="8">MLO-like protein</fullName>
    </recommendedName>
</protein>
<feature type="compositionally biased region" description="Basic and acidic residues" evidence="9">
    <location>
        <begin position="491"/>
        <end position="500"/>
    </location>
</feature>
<comment type="similarity">
    <text evidence="2 8">Belongs to the MLO family.</text>
</comment>
<evidence type="ECO:0000256" key="10">
    <source>
        <dbReference type="SAM" id="Phobius"/>
    </source>
</evidence>
<evidence type="ECO:0000256" key="9">
    <source>
        <dbReference type="SAM" id="MobiDB-lite"/>
    </source>
</evidence>
<organism evidence="11 12">
    <name type="scientific">Dillenia turbinata</name>
    <dbReference type="NCBI Taxonomy" id="194707"/>
    <lineage>
        <taxon>Eukaryota</taxon>
        <taxon>Viridiplantae</taxon>
        <taxon>Streptophyta</taxon>
        <taxon>Embryophyta</taxon>
        <taxon>Tracheophyta</taxon>
        <taxon>Spermatophyta</taxon>
        <taxon>Magnoliopsida</taxon>
        <taxon>eudicotyledons</taxon>
        <taxon>Gunneridae</taxon>
        <taxon>Pentapetalae</taxon>
        <taxon>Dilleniales</taxon>
        <taxon>Dilleniaceae</taxon>
        <taxon>Dillenia</taxon>
    </lineage>
</organism>
<comment type="function">
    <text evidence="8">May be involved in modulation of pathogen defense and leaf cell death.</text>
</comment>
<feature type="transmembrane region" description="Helical" evidence="10">
    <location>
        <begin position="265"/>
        <end position="288"/>
    </location>
</feature>
<name>A0AAN8VCS9_9MAGN</name>
<dbReference type="AlphaFoldDB" id="A0AAN8VCS9"/>
<keyword evidence="3 8" id="KW-0812">Transmembrane</keyword>
<evidence type="ECO:0000256" key="3">
    <source>
        <dbReference type="ARBA" id="ARBA00022692"/>
    </source>
</evidence>
<feature type="region of interest" description="Disordered" evidence="9">
    <location>
        <begin position="484"/>
        <end position="506"/>
    </location>
</feature>
<proteinExistence type="inferred from homology"/>
<evidence type="ECO:0000256" key="7">
    <source>
        <dbReference type="ARBA" id="ARBA00023265"/>
    </source>
</evidence>
<keyword evidence="12" id="KW-1185">Reference proteome</keyword>
<evidence type="ECO:0000313" key="12">
    <source>
        <dbReference type="Proteomes" id="UP001370490"/>
    </source>
</evidence>
<accession>A0AAN8VCS9</accession>
<feature type="transmembrane region" description="Helical" evidence="10">
    <location>
        <begin position="294"/>
        <end position="315"/>
    </location>
</feature>
<keyword evidence="5 8" id="KW-1133">Transmembrane helix</keyword>
<feature type="non-terminal residue" evidence="11">
    <location>
        <position position="506"/>
    </location>
</feature>
<evidence type="ECO:0000256" key="6">
    <source>
        <dbReference type="ARBA" id="ARBA00023136"/>
    </source>
</evidence>
<evidence type="ECO:0000256" key="5">
    <source>
        <dbReference type="ARBA" id="ARBA00022989"/>
    </source>
</evidence>
<dbReference type="GO" id="GO:0016020">
    <property type="term" value="C:membrane"/>
    <property type="evidence" value="ECO:0007669"/>
    <property type="project" value="UniProtKB-SubCell"/>
</dbReference>
<feature type="transmembrane region" description="Helical" evidence="10">
    <location>
        <begin position="145"/>
        <end position="166"/>
    </location>
</feature>
<keyword evidence="7 8" id="KW-0568">Pathogenesis-related protein</keyword>
<evidence type="ECO:0000313" key="11">
    <source>
        <dbReference type="EMBL" id="KAK6932618.1"/>
    </source>
</evidence>